<evidence type="ECO:0000256" key="2">
    <source>
        <dbReference type="PROSITE-ProRule" id="PRU00042"/>
    </source>
</evidence>
<feature type="compositionally biased region" description="Polar residues" evidence="3">
    <location>
        <begin position="149"/>
        <end position="158"/>
    </location>
</feature>
<dbReference type="SMART" id="SM00225">
    <property type="entry name" value="BTB"/>
    <property type="match status" value="1"/>
</dbReference>
<dbReference type="Gene3D" id="3.30.160.60">
    <property type="entry name" value="Classic Zinc Finger"/>
    <property type="match status" value="1"/>
</dbReference>
<evidence type="ECO:0000259" key="5">
    <source>
        <dbReference type="PROSITE" id="PS50157"/>
    </source>
</evidence>
<keyword evidence="2" id="KW-0862">Zinc</keyword>
<feature type="compositionally biased region" description="Polar residues" evidence="3">
    <location>
        <begin position="318"/>
        <end position="331"/>
    </location>
</feature>
<dbReference type="Pfam" id="PF00651">
    <property type="entry name" value="BTB"/>
    <property type="match status" value="1"/>
</dbReference>
<sequence length="434" mass="48670">MELQQLQHVQLRWTDHRTSTWSELEGLLRNENLVDITLAAEGRFMKAHKVVLSVCSPYFQELLSAPHKDKEPIIFLTNVTYAQLEAVLKYMYKGEVQLPQRDLMSFIHVAKALKIRGLSDLSPNEQEHNMQSNDFQDTSRSDCGRQDTMGHQQNISNQNHRRMEQNNGRVQPTVPSSMNTAADVGMGMQNQSSISPVSVFSSTSTSLQKATDQSNDDIFASFHHADASVNFASSVDASLPSTSSVTNHLQSVTSSAAFIHATATPDLMNTDQSNQFQISQFELMSTKREAAQDVQHGDDEMMILPNVGDNDPLDHSSARQNGGPSGRLTNTAKEKKQPKAKRFIHVPDGAVSRRSDGVYECPKCCRRYRHMASCQRHIKLECGQAPQFQCMNCGKKFKFRFRLANHYRICKRMNNYTGVEKFESGSVSQASTAT</sequence>
<evidence type="ECO:0008006" key="8">
    <source>
        <dbReference type="Google" id="ProtNLM"/>
    </source>
</evidence>
<feature type="domain" description="BTB" evidence="4">
    <location>
        <begin position="34"/>
        <end position="100"/>
    </location>
</feature>
<keyword evidence="7" id="KW-1185">Reference proteome</keyword>
<protein>
    <recommendedName>
        <fullName evidence="8">Longitudinals lacking protein-like</fullName>
    </recommendedName>
</protein>
<gene>
    <name evidence="6" type="ORF">ODALV1_LOCUS11457</name>
</gene>
<keyword evidence="2" id="KW-0479">Metal-binding</keyword>
<dbReference type="InterPro" id="IPR051095">
    <property type="entry name" value="Dros_DevTransReg"/>
</dbReference>
<evidence type="ECO:0000313" key="7">
    <source>
        <dbReference type="Proteomes" id="UP001642540"/>
    </source>
</evidence>
<dbReference type="EMBL" id="CAXLJM020000034">
    <property type="protein sequence ID" value="CAL8103469.1"/>
    <property type="molecule type" value="Genomic_DNA"/>
</dbReference>
<dbReference type="PROSITE" id="PS50097">
    <property type="entry name" value="BTB"/>
    <property type="match status" value="1"/>
</dbReference>
<evidence type="ECO:0000313" key="6">
    <source>
        <dbReference type="EMBL" id="CAL8103469.1"/>
    </source>
</evidence>
<proteinExistence type="predicted"/>
<dbReference type="SUPFAM" id="SSF54695">
    <property type="entry name" value="POZ domain"/>
    <property type="match status" value="1"/>
</dbReference>
<reference evidence="6 7" key="1">
    <citation type="submission" date="2024-08" db="EMBL/GenBank/DDBJ databases">
        <authorList>
            <person name="Cucini C."/>
            <person name="Frati F."/>
        </authorList>
    </citation>
    <scope>NUCLEOTIDE SEQUENCE [LARGE SCALE GENOMIC DNA]</scope>
</reference>
<feature type="compositionally biased region" description="Polar residues" evidence="3">
    <location>
        <begin position="165"/>
        <end position="177"/>
    </location>
</feature>
<dbReference type="Proteomes" id="UP001642540">
    <property type="component" value="Unassembled WGS sequence"/>
</dbReference>
<evidence type="ECO:0000256" key="1">
    <source>
        <dbReference type="ARBA" id="ARBA00023242"/>
    </source>
</evidence>
<dbReference type="InterPro" id="IPR013087">
    <property type="entry name" value="Znf_C2H2_type"/>
</dbReference>
<dbReference type="InterPro" id="IPR000210">
    <property type="entry name" value="BTB/POZ_dom"/>
</dbReference>
<keyword evidence="2" id="KW-0863">Zinc-finger</keyword>
<keyword evidence="1" id="KW-0539">Nucleus</keyword>
<dbReference type="InterPro" id="IPR011333">
    <property type="entry name" value="SKP1/BTB/POZ_sf"/>
</dbReference>
<name>A0ABP1QHS4_9HEXA</name>
<evidence type="ECO:0000259" key="4">
    <source>
        <dbReference type="PROSITE" id="PS50097"/>
    </source>
</evidence>
<feature type="compositionally biased region" description="Polar residues" evidence="3">
    <location>
        <begin position="122"/>
        <end position="136"/>
    </location>
</feature>
<organism evidence="6 7">
    <name type="scientific">Orchesella dallaii</name>
    <dbReference type="NCBI Taxonomy" id="48710"/>
    <lineage>
        <taxon>Eukaryota</taxon>
        <taxon>Metazoa</taxon>
        <taxon>Ecdysozoa</taxon>
        <taxon>Arthropoda</taxon>
        <taxon>Hexapoda</taxon>
        <taxon>Collembola</taxon>
        <taxon>Entomobryomorpha</taxon>
        <taxon>Entomobryoidea</taxon>
        <taxon>Orchesellidae</taxon>
        <taxon>Orchesellinae</taxon>
        <taxon>Orchesella</taxon>
    </lineage>
</organism>
<feature type="region of interest" description="Disordered" evidence="3">
    <location>
        <begin position="306"/>
        <end position="341"/>
    </location>
</feature>
<dbReference type="CDD" id="cd18315">
    <property type="entry name" value="BTB_POZ_BAB-like"/>
    <property type="match status" value="1"/>
</dbReference>
<dbReference type="PROSITE" id="PS50157">
    <property type="entry name" value="ZINC_FINGER_C2H2_2"/>
    <property type="match status" value="2"/>
</dbReference>
<dbReference type="PANTHER" id="PTHR23110:SF99">
    <property type="entry name" value="BROAD-COMPLEX CORE PROTEIN ISOFORM 6"/>
    <property type="match status" value="1"/>
</dbReference>
<comment type="caution">
    <text evidence="6">The sequence shown here is derived from an EMBL/GenBank/DDBJ whole genome shotgun (WGS) entry which is preliminary data.</text>
</comment>
<dbReference type="PANTHER" id="PTHR23110">
    <property type="entry name" value="BTB DOMAIN TRANSCRIPTION FACTOR"/>
    <property type="match status" value="1"/>
</dbReference>
<evidence type="ECO:0000256" key="3">
    <source>
        <dbReference type="SAM" id="MobiDB-lite"/>
    </source>
</evidence>
<feature type="region of interest" description="Disordered" evidence="3">
    <location>
        <begin position="122"/>
        <end position="177"/>
    </location>
</feature>
<feature type="domain" description="C2H2-type" evidence="5">
    <location>
        <begin position="359"/>
        <end position="386"/>
    </location>
</feature>
<feature type="domain" description="C2H2-type" evidence="5">
    <location>
        <begin position="388"/>
        <end position="421"/>
    </location>
</feature>
<accession>A0ABP1QHS4</accession>
<dbReference type="Gene3D" id="3.30.710.10">
    <property type="entry name" value="Potassium Channel Kv1.1, Chain A"/>
    <property type="match status" value="1"/>
</dbReference>